<organism evidence="7 9">
    <name type="scientific">Kocuria flava</name>
    <dbReference type="NCBI Taxonomy" id="446860"/>
    <lineage>
        <taxon>Bacteria</taxon>
        <taxon>Bacillati</taxon>
        <taxon>Actinomycetota</taxon>
        <taxon>Actinomycetes</taxon>
        <taxon>Micrococcales</taxon>
        <taxon>Micrococcaceae</taxon>
        <taxon>Kocuria</taxon>
    </lineage>
</organism>
<dbReference type="EMBL" id="BJZR01000006">
    <property type="protein sequence ID" value="GEO91090.1"/>
    <property type="molecule type" value="Genomic_DNA"/>
</dbReference>
<keyword evidence="4 7" id="KW-0067">ATP-binding</keyword>
<dbReference type="Proteomes" id="UP000057181">
    <property type="component" value="Chromosome"/>
</dbReference>
<dbReference type="GO" id="GO:0005524">
    <property type="term" value="F:ATP binding"/>
    <property type="evidence" value="ECO:0007669"/>
    <property type="project" value="UniProtKB-KW"/>
</dbReference>
<evidence type="ECO:0000256" key="2">
    <source>
        <dbReference type="ARBA" id="ARBA00022448"/>
    </source>
</evidence>
<evidence type="ECO:0000259" key="6">
    <source>
        <dbReference type="PROSITE" id="PS50893"/>
    </source>
</evidence>
<dbReference type="OrthoDB" id="9804819at2"/>
<keyword evidence="3" id="KW-0547">Nucleotide-binding</keyword>
<dbReference type="EMBL" id="CP013254">
    <property type="protein sequence ID" value="ALU38872.1"/>
    <property type="molecule type" value="Genomic_DNA"/>
</dbReference>
<sequence>MIEIENLTKTYGDRTAVDDISLTVRPGRVTGFLGPNGAGKSTTMRLVVGLETPTRGSVLVNGKPYAQHQAPLSEVGVLLDAKAVHPRRTARAHLAALAATHGIPRSRVQEVVDLTGLGSAADKRVGGFSLGMGQRLGIAAALLGDPRTVILDEPVNGLDPEGVVWVRHLAKFLAAEGRTVFLSSHLMSEMAQTADHLVVIGRGRILADAPIDRILAGSSTRTRVRADDRPGLRRALDVLGAEVEEIDDDGVVVTGPEPRRIAGAAMAAGVLLHELTPLTETLEDVYMAMTQDEVEYRSGTGSAPPPVGAPAPDGEPGDAPVRAPWEQPAAVNGDRA</sequence>
<dbReference type="SMART" id="SM00382">
    <property type="entry name" value="AAA"/>
    <property type="match status" value="1"/>
</dbReference>
<evidence type="ECO:0000256" key="5">
    <source>
        <dbReference type="SAM" id="MobiDB-lite"/>
    </source>
</evidence>
<protein>
    <submittedName>
        <fullName evidence="7">Multidrug ABC transporter ATP-binding protein</fullName>
    </submittedName>
</protein>
<reference evidence="7 9" key="1">
    <citation type="submission" date="2015-11" db="EMBL/GenBank/DDBJ databases">
        <title>Complete Genome Sequence of Kocuria flava strain HO-9041.</title>
        <authorList>
            <person name="Zhou M."/>
            <person name="Dai J."/>
        </authorList>
    </citation>
    <scope>NUCLEOTIDE SEQUENCE [LARGE SCALE GENOMIC DNA]</scope>
    <source>
        <strain evidence="7 9">HO-9041</strain>
    </source>
</reference>
<evidence type="ECO:0000313" key="9">
    <source>
        <dbReference type="Proteomes" id="UP000057181"/>
    </source>
</evidence>
<feature type="region of interest" description="Disordered" evidence="5">
    <location>
        <begin position="296"/>
        <end position="336"/>
    </location>
</feature>
<dbReference type="Gene3D" id="3.40.50.300">
    <property type="entry name" value="P-loop containing nucleotide triphosphate hydrolases"/>
    <property type="match status" value="1"/>
</dbReference>
<comment type="similarity">
    <text evidence="1">Belongs to the ABC transporter superfamily.</text>
</comment>
<dbReference type="STRING" id="446860.AS188_02945"/>
<evidence type="ECO:0000313" key="8">
    <source>
        <dbReference type="EMBL" id="GEO91090.1"/>
    </source>
</evidence>
<keyword evidence="10" id="KW-1185">Reference proteome</keyword>
<dbReference type="AlphaFoldDB" id="A0A0U3HDJ5"/>
<dbReference type="InterPro" id="IPR003439">
    <property type="entry name" value="ABC_transporter-like_ATP-bd"/>
</dbReference>
<dbReference type="InterPro" id="IPR003593">
    <property type="entry name" value="AAA+_ATPase"/>
</dbReference>
<feature type="compositionally biased region" description="Low complexity" evidence="5">
    <location>
        <begin position="310"/>
        <end position="321"/>
    </location>
</feature>
<accession>A0A0U3HDJ5</accession>
<dbReference type="PANTHER" id="PTHR43335:SF4">
    <property type="entry name" value="ABC TRANSPORTER, ATP-BINDING PROTEIN"/>
    <property type="match status" value="1"/>
</dbReference>
<evidence type="ECO:0000256" key="3">
    <source>
        <dbReference type="ARBA" id="ARBA00022741"/>
    </source>
</evidence>
<gene>
    <name evidence="7" type="ORF">AS188_02945</name>
    <name evidence="8" type="ORF">KFL01_03960</name>
</gene>
<name>A0A0U3HDJ5_9MICC</name>
<reference evidence="8 10" key="2">
    <citation type="submission" date="2019-07" db="EMBL/GenBank/DDBJ databases">
        <title>Whole genome shotgun sequence of Kocuria flava NBRC 107626.</title>
        <authorList>
            <person name="Hosoyama A."/>
            <person name="Uohara A."/>
            <person name="Ohji S."/>
            <person name="Ichikawa N."/>
        </authorList>
    </citation>
    <scope>NUCLEOTIDE SEQUENCE [LARGE SCALE GENOMIC DNA]</scope>
    <source>
        <strain evidence="8 10">NBRC 107626</strain>
    </source>
</reference>
<dbReference type="PANTHER" id="PTHR43335">
    <property type="entry name" value="ABC TRANSPORTER, ATP-BINDING PROTEIN"/>
    <property type="match status" value="1"/>
</dbReference>
<dbReference type="GO" id="GO:0016887">
    <property type="term" value="F:ATP hydrolysis activity"/>
    <property type="evidence" value="ECO:0007669"/>
    <property type="project" value="InterPro"/>
</dbReference>
<evidence type="ECO:0000256" key="4">
    <source>
        <dbReference type="ARBA" id="ARBA00022840"/>
    </source>
</evidence>
<evidence type="ECO:0000256" key="1">
    <source>
        <dbReference type="ARBA" id="ARBA00005417"/>
    </source>
</evidence>
<proteinExistence type="inferred from homology"/>
<evidence type="ECO:0000313" key="10">
    <source>
        <dbReference type="Proteomes" id="UP000321155"/>
    </source>
</evidence>
<keyword evidence="2" id="KW-0813">Transport</keyword>
<dbReference type="Proteomes" id="UP000321155">
    <property type="component" value="Unassembled WGS sequence"/>
</dbReference>
<dbReference type="RefSeq" id="WP_058857584.1">
    <property type="nucleotide sequence ID" value="NZ_BJZR01000006.1"/>
</dbReference>
<dbReference type="InterPro" id="IPR027417">
    <property type="entry name" value="P-loop_NTPase"/>
</dbReference>
<feature type="domain" description="ABC transporter" evidence="6">
    <location>
        <begin position="2"/>
        <end position="227"/>
    </location>
</feature>
<dbReference type="PROSITE" id="PS50893">
    <property type="entry name" value="ABC_TRANSPORTER_2"/>
    <property type="match status" value="1"/>
</dbReference>
<dbReference type="KEGG" id="kfv:AS188_02945"/>
<dbReference type="SUPFAM" id="SSF52540">
    <property type="entry name" value="P-loop containing nucleoside triphosphate hydrolases"/>
    <property type="match status" value="1"/>
</dbReference>
<evidence type="ECO:0000313" key="7">
    <source>
        <dbReference type="EMBL" id="ALU38872.1"/>
    </source>
</evidence>
<dbReference type="Pfam" id="PF00005">
    <property type="entry name" value="ABC_tran"/>
    <property type="match status" value="1"/>
</dbReference>